<keyword evidence="1" id="KW-0472">Membrane</keyword>
<keyword evidence="1" id="KW-1133">Transmembrane helix</keyword>
<accession>A0A857DEA1</accession>
<keyword evidence="1" id="KW-0812">Transmembrane</keyword>
<evidence type="ECO:0000313" key="3">
    <source>
        <dbReference type="Proteomes" id="UP000430508"/>
    </source>
</evidence>
<dbReference type="AlphaFoldDB" id="A0A857DEA1"/>
<proteinExistence type="predicted"/>
<feature type="transmembrane region" description="Helical" evidence="1">
    <location>
        <begin position="7"/>
        <end position="25"/>
    </location>
</feature>
<name>A0A857DEA1_9FIRM</name>
<protein>
    <submittedName>
        <fullName evidence="2">Uncharacterized protein</fullName>
    </submittedName>
</protein>
<gene>
    <name evidence="2" type="ORF">GQ588_02390</name>
</gene>
<dbReference type="Proteomes" id="UP000430508">
    <property type="component" value="Chromosome"/>
</dbReference>
<organism evidence="2 3">
    <name type="scientific">Dehalobacter restrictus</name>
    <dbReference type="NCBI Taxonomy" id="55583"/>
    <lineage>
        <taxon>Bacteria</taxon>
        <taxon>Bacillati</taxon>
        <taxon>Bacillota</taxon>
        <taxon>Clostridia</taxon>
        <taxon>Eubacteriales</taxon>
        <taxon>Desulfitobacteriaceae</taxon>
        <taxon>Dehalobacter</taxon>
    </lineage>
</organism>
<reference evidence="2 3" key="1">
    <citation type="submission" date="2019-12" db="EMBL/GenBank/DDBJ databases">
        <title>Sequence classification of anaerobic respiratory reductive dehalogenases: First we see many, then we see few.</title>
        <authorList>
            <person name="Molenda O."/>
            <person name="Puentes Jacome L.A."/>
            <person name="Cao X."/>
            <person name="Nesbo C.L."/>
            <person name="Tang S."/>
            <person name="Morson N."/>
            <person name="Patron J."/>
            <person name="Lomheim L."/>
            <person name="Wishart D.S."/>
            <person name="Edwards E.A."/>
        </authorList>
    </citation>
    <scope>NUCLEOTIDE SEQUENCE [LARGE SCALE GENOMIC DNA]</scope>
    <source>
        <strain evidence="2 3">12DCA</strain>
    </source>
</reference>
<dbReference type="RefSeq" id="WP_025205170.1">
    <property type="nucleotide sequence ID" value="NZ_CP046996.1"/>
</dbReference>
<sequence>MKRKIAWAVPLGLVAVLFIAGFVGYNKTLIYNNNPDTASKIIGSESMMMSRPEATKMDDLTKYADLIIVGEVLSDAVDSEIEFDFPNEELKQKAMGESSEVPKVALACSQIKIIKTLYGESQRDTITLAQVGKAGNDNGETKVKKGDKMLLVLQRHTDDPNKYSSVAVEDGLFKISEDNKILSLSDNRFTSRYDDRSLDLLVKDMNKGAKKNK</sequence>
<dbReference type="EMBL" id="CP046996">
    <property type="protein sequence ID" value="QGZ99579.1"/>
    <property type="molecule type" value="Genomic_DNA"/>
</dbReference>
<evidence type="ECO:0000313" key="2">
    <source>
        <dbReference type="EMBL" id="QGZ99579.1"/>
    </source>
</evidence>
<evidence type="ECO:0000256" key="1">
    <source>
        <dbReference type="SAM" id="Phobius"/>
    </source>
</evidence>